<dbReference type="OrthoDB" id="5432at2759"/>
<dbReference type="Pfam" id="PF01872">
    <property type="entry name" value="RibD_C"/>
    <property type="match status" value="1"/>
</dbReference>
<reference evidence="5 6" key="1">
    <citation type="journal article" date="2020" name="J. Phycol.">
        <title>Comparative genome analysis reveals Cyanidiococcus gen. nov., a new extremophilic red algal genus sister to Cyanidioschyzon (Cyanidioschyzonaceae, Rhodophyta).</title>
        <authorList>
            <person name="Liu S.-L."/>
            <person name="Chiang Y.-R."/>
            <person name="Yoon H.S."/>
            <person name="Fu H.-Y."/>
        </authorList>
    </citation>
    <scope>NUCLEOTIDE SEQUENCE [LARGE SCALE GENOMIC DNA]</scope>
    <source>
        <strain evidence="5 6">THAL066</strain>
    </source>
</reference>
<dbReference type="Proteomes" id="UP000530660">
    <property type="component" value="Unassembled WGS sequence"/>
</dbReference>
<dbReference type="SUPFAM" id="SSF53597">
    <property type="entry name" value="Dihydrofolate reductase-like"/>
    <property type="match status" value="1"/>
</dbReference>
<feature type="domain" description="Bacterial bifunctional deaminase-reductase C-terminal" evidence="4">
    <location>
        <begin position="44"/>
        <end position="208"/>
    </location>
</feature>
<dbReference type="InterPro" id="IPR024072">
    <property type="entry name" value="DHFR-like_dom_sf"/>
</dbReference>
<accession>A0A7J7IQ95</accession>
<dbReference type="Gene3D" id="3.40.430.10">
    <property type="entry name" value="Dihydrofolate Reductase, subunit A"/>
    <property type="match status" value="2"/>
</dbReference>
<dbReference type="GO" id="GO:0008703">
    <property type="term" value="F:5-amino-6-(5-phosphoribosylamino)uracil reductase activity"/>
    <property type="evidence" value="ECO:0007669"/>
    <property type="project" value="InterPro"/>
</dbReference>
<proteinExistence type="predicted"/>
<protein>
    <submittedName>
        <fullName evidence="5">2,5-diamino-6-(Ribosylamino)-4(3H)-pyrimidinone 5'-phosphate reductase</fullName>
    </submittedName>
</protein>
<gene>
    <name evidence="5" type="primary">RIB7</name>
    <name evidence="5" type="ORF">F1559_000628</name>
</gene>
<dbReference type="PANTHER" id="PTHR38011:SF7">
    <property type="entry name" value="2,5-DIAMINO-6-RIBOSYLAMINO-4(3H)-PYRIMIDINONE 5'-PHOSPHATE REDUCTASE"/>
    <property type="match status" value="1"/>
</dbReference>
<dbReference type="InterPro" id="IPR002734">
    <property type="entry name" value="RibDG_C"/>
</dbReference>
<evidence type="ECO:0000259" key="4">
    <source>
        <dbReference type="Pfam" id="PF01872"/>
    </source>
</evidence>
<evidence type="ECO:0000256" key="2">
    <source>
        <dbReference type="ARBA" id="ARBA00022857"/>
    </source>
</evidence>
<evidence type="ECO:0000313" key="5">
    <source>
        <dbReference type="EMBL" id="KAF6004734.1"/>
    </source>
</evidence>
<dbReference type="EMBL" id="VWRR01000002">
    <property type="protein sequence ID" value="KAF6004734.1"/>
    <property type="molecule type" value="Genomic_DNA"/>
</dbReference>
<keyword evidence="2" id="KW-0521">NADP</keyword>
<comment type="caution">
    <text evidence="5">The sequence shown here is derived from an EMBL/GenBank/DDBJ whole genome shotgun (WGS) entry which is preliminary data.</text>
</comment>
<keyword evidence="3" id="KW-0560">Oxidoreductase</keyword>
<organism evidence="5 6">
    <name type="scientific">Cyanidiococcus yangmingshanensis</name>
    <dbReference type="NCBI Taxonomy" id="2690220"/>
    <lineage>
        <taxon>Eukaryota</taxon>
        <taxon>Rhodophyta</taxon>
        <taxon>Bangiophyceae</taxon>
        <taxon>Cyanidiales</taxon>
        <taxon>Cyanidiaceae</taxon>
        <taxon>Cyanidiococcus</taxon>
    </lineage>
</organism>
<evidence type="ECO:0000256" key="3">
    <source>
        <dbReference type="ARBA" id="ARBA00023002"/>
    </source>
</evidence>
<evidence type="ECO:0000256" key="1">
    <source>
        <dbReference type="ARBA" id="ARBA00005104"/>
    </source>
</evidence>
<evidence type="ECO:0000313" key="6">
    <source>
        <dbReference type="Proteomes" id="UP000530660"/>
    </source>
</evidence>
<dbReference type="InterPro" id="IPR050765">
    <property type="entry name" value="Riboflavin_Biosynth_HTPR"/>
</dbReference>
<name>A0A7J7IQ95_9RHOD</name>
<dbReference type="GO" id="GO:0009231">
    <property type="term" value="P:riboflavin biosynthetic process"/>
    <property type="evidence" value="ECO:0007669"/>
    <property type="project" value="InterPro"/>
</dbReference>
<keyword evidence="6" id="KW-1185">Reference proteome</keyword>
<sequence length="255" mass="28159">MSLTNDCGCSWPWLIQLGVEPEDTILRTLYALQRESAKEQRPWFVTLSFAQSLDGKIDARPSAGAAPLRLSSARAQRLTHALRAMHHTVAVGWNTLLADNPLLTVRCGVPESHTPPGWTQPRPVVLLPHGALRAEQLAQSRLWQERRDQLILVPREVEWGSEVNAASMFVEGGRRVISSLLSATMNDHALGRRCDAVIITIAPCWVGNTLNSVPAFERKPAMLPMPRLGKLRCWLLEDELILLGVPATESGNATT</sequence>
<comment type="pathway">
    <text evidence="1">Cofactor biosynthesis; riboflavin biosynthesis.</text>
</comment>
<dbReference type="PANTHER" id="PTHR38011">
    <property type="entry name" value="DIHYDROFOLATE REDUCTASE FAMILY PROTEIN (AFU_ORTHOLOGUE AFUA_8G06820)"/>
    <property type="match status" value="1"/>
</dbReference>
<dbReference type="AlphaFoldDB" id="A0A7J7IQ95"/>